<proteinExistence type="predicted"/>
<dbReference type="EMBL" id="POSM01000041">
    <property type="protein sequence ID" value="PNH97583.1"/>
    <property type="molecule type" value="Genomic_DNA"/>
</dbReference>
<reference evidence="3 5" key="2">
    <citation type="submission" date="2018-06" db="EMBL/GenBank/DDBJ databases">
        <title>Freshwater and sediment microbial communities from various areas in North America, analyzing microbe dynamics in response to fracking.</title>
        <authorList>
            <person name="Lamendella R."/>
        </authorList>
    </citation>
    <scope>NUCLEOTIDE SEQUENCE [LARGE SCALE GENOMIC DNA]</scope>
    <source>
        <strain evidence="3 5">99A</strain>
    </source>
</reference>
<gene>
    <name evidence="2" type="ORF">C1O25_19985</name>
    <name evidence="3" type="ORF">DET48_10721</name>
</gene>
<keyword evidence="1" id="KW-0812">Transmembrane</keyword>
<keyword evidence="1" id="KW-0472">Membrane</keyword>
<keyword evidence="4" id="KW-1185">Reference proteome</keyword>
<dbReference type="AlphaFoldDB" id="A0A329EHW0"/>
<evidence type="ECO:0000256" key="1">
    <source>
        <dbReference type="SAM" id="Phobius"/>
    </source>
</evidence>
<dbReference type="RefSeq" id="WP_102969586.1">
    <property type="nucleotide sequence ID" value="NZ_JAPWHJ010000001.1"/>
</dbReference>
<evidence type="ECO:0000313" key="4">
    <source>
        <dbReference type="Proteomes" id="UP000236547"/>
    </source>
</evidence>
<sequence length="113" mass="12606">MQISSLTEILTIHGYNFQFDQGKYKVKLGGIANKVTVSWDLSRECLNYSYGQILTPSLTMLWAMISMYNITNGELVSAVLFSGLTILGSLVTIITEIKVTELKRILTPAIPFQ</sequence>
<feature type="transmembrane region" description="Helical" evidence="1">
    <location>
        <begin position="76"/>
        <end position="95"/>
    </location>
</feature>
<evidence type="ECO:0000313" key="5">
    <source>
        <dbReference type="Proteomes" id="UP000248729"/>
    </source>
</evidence>
<dbReference type="EMBL" id="QLTR01000007">
    <property type="protein sequence ID" value="RAS65309.1"/>
    <property type="molecule type" value="Genomic_DNA"/>
</dbReference>
<keyword evidence="1" id="KW-1133">Transmembrane helix</keyword>
<feature type="transmembrane region" description="Helical" evidence="1">
    <location>
        <begin position="53"/>
        <end position="70"/>
    </location>
</feature>
<evidence type="ECO:0000313" key="3">
    <source>
        <dbReference type="EMBL" id="RAS65309.1"/>
    </source>
</evidence>
<name>A0A329EHW0_VIBDI</name>
<organism evidence="3 5">
    <name type="scientific">Vibrio diazotrophicus</name>
    <dbReference type="NCBI Taxonomy" id="685"/>
    <lineage>
        <taxon>Bacteria</taxon>
        <taxon>Pseudomonadati</taxon>
        <taxon>Pseudomonadota</taxon>
        <taxon>Gammaproteobacteria</taxon>
        <taxon>Vibrionales</taxon>
        <taxon>Vibrionaceae</taxon>
        <taxon>Vibrio</taxon>
    </lineage>
</organism>
<accession>A0A329EHW0</accession>
<protein>
    <submittedName>
        <fullName evidence="3">Uncharacterized protein</fullName>
    </submittedName>
</protein>
<dbReference type="Proteomes" id="UP000236547">
    <property type="component" value="Unassembled WGS sequence"/>
</dbReference>
<reference evidence="2 4" key="1">
    <citation type="submission" date="2018-01" db="EMBL/GenBank/DDBJ databases">
        <title>Draft genome sequences of six Vibrio diazotrophicus strains isolated from deep-sea sediments of the Baltic Sea.</title>
        <authorList>
            <person name="Castillo D."/>
            <person name="Vandieken V."/>
            <person name="Chiang O."/>
            <person name="Middelboe M."/>
        </authorList>
    </citation>
    <scope>NUCLEOTIDE SEQUENCE [LARGE SCALE GENOMIC DNA]</scope>
    <source>
        <strain evidence="2 4">65.10M</strain>
    </source>
</reference>
<evidence type="ECO:0000313" key="2">
    <source>
        <dbReference type="EMBL" id="PNH97583.1"/>
    </source>
</evidence>
<comment type="caution">
    <text evidence="3">The sequence shown here is derived from an EMBL/GenBank/DDBJ whole genome shotgun (WGS) entry which is preliminary data.</text>
</comment>
<dbReference type="Proteomes" id="UP000248729">
    <property type="component" value="Unassembled WGS sequence"/>
</dbReference>